<organism evidence="1 2">
    <name type="scientific">Coprococcus intestinihominis</name>
    <dbReference type="NCBI Taxonomy" id="3133154"/>
    <lineage>
        <taxon>Bacteria</taxon>
        <taxon>Bacillati</taxon>
        <taxon>Bacillota</taxon>
        <taxon>Clostridia</taxon>
        <taxon>Lachnospirales</taxon>
        <taxon>Lachnospiraceae</taxon>
        <taxon>Coprococcus</taxon>
    </lineage>
</organism>
<evidence type="ECO:0000313" key="2">
    <source>
        <dbReference type="Proteomes" id="UP001469749"/>
    </source>
</evidence>
<gene>
    <name evidence="1" type="primary">yabP</name>
    <name evidence="1" type="ORF">WMO25_06470</name>
</gene>
<dbReference type="Pfam" id="PF07873">
    <property type="entry name" value="YabP"/>
    <property type="match status" value="1"/>
</dbReference>
<dbReference type="EMBL" id="JBBMEK010000058">
    <property type="protein sequence ID" value="MEQ2364741.1"/>
    <property type="molecule type" value="Genomic_DNA"/>
</dbReference>
<dbReference type="PIRSF" id="PIRSF011576">
    <property type="entry name" value="YabP"/>
    <property type="match status" value="1"/>
</dbReference>
<sequence>MLAVKSMYMEEQPVVKPHRLTMQNRSTIQVTGVSDVIAYDPGEIILETSAGLLLIKGAELHMNHLSLEKGETGVDGRVDSLTYSEANGGARQAGSFFGRLFK</sequence>
<dbReference type="InterPro" id="IPR038705">
    <property type="entry name" value="YabP_sf"/>
</dbReference>
<reference evidence="1 2" key="1">
    <citation type="submission" date="2024-03" db="EMBL/GenBank/DDBJ databases">
        <title>Human intestinal bacterial collection.</title>
        <authorList>
            <person name="Pauvert C."/>
            <person name="Hitch T.C.A."/>
            <person name="Clavel T."/>
        </authorList>
    </citation>
    <scope>NUCLEOTIDE SEQUENCE [LARGE SCALE GENOMIC DNA]</scope>
    <source>
        <strain evidence="1 2">CLA-AA-H190</strain>
    </source>
</reference>
<dbReference type="NCBIfam" id="TIGR02892">
    <property type="entry name" value="spore_yabP"/>
    <property type="match status" value="1"/>
</dbReference>
<name>A0ABV1B5D5_9FIRM</name>
<dbReference type="InterPro" id="IPR012504">
    <property type="entry name" value="Spore_YabP"/>
</dbReference>
<dbReference type="RefSeq" id="WP_015513474.1">
    <property type="nucleotide sequence ID" value="NZ_JBBMEK010000058.1"/>
</dbReference>
<protein>
    <submittedName>
        <fullName evidence="1">Sporulation protein YabP</fullName>
    </submittedName>
</protein>
<accession>A0ABV1B5D5</accession>
<dbReference type="InterPro" id="IPR022476">
    <property type="entry name" value="Spore_YabP/YqfC"/>
</dbReference>
<keyword evidence="2" id="KW-1185">Reference proteome</keyword>
<evidence type="ECO:0000313" key="1">
    <source>
        <dbReference type="EMBL" id="MEQ2364741.1"/>
    </source>
</evidence>
<dbReference type="Proteomes" id="UP001469749">
    <property type="component" value="Unassembled WGS sequence"/>
</dbReference>
<proteinExistence type="predicted"/>
<dbReference type="Gene3D" id="2.60.40.2000">
    <property type="match status" value="1"/>
</dbReference>
<comment type="caution">
    <text evidence="1">The sequence shown here is derived from an EMBL/GenBank/DDBJ whole genome shotgun (WGS) entry which is preliminary data.</text>
</comment>